<reference evidence="2" key="1">
    <citation type="submission" date="2012-09" db="EMBL/GenBank/DDBJ databases">
        <authorList>
            <person name="Martin A.A."/>
        </authorList>
    </citation>
    <scope>NUCLEOTIDE SEQUENCE</scope>
</reference>
<dbReference type="Proteomes" id="UP000035642">
    <property type="component" value="Unassembled WGS sequence"/>
</dbReference>
<proteinExistence type="predicted"/>
<protein>
    <submittedName>
        <fullName evidence="3">Shal-type domain-containing protein</fullName>
    </submittedName>
</protein>
<evidence type="ECO:0000313" key="3">
    <source>
        <dbReference type="WBParaSite" id="ACAC_0000390601-mRNA-1"/>
    </source>
</evidence>
<name>A0A0K0D1G1_ANGCA</name>
<keyword evidence="2" id="KW-1185">Reference proteome</keyword>
<dbReference type="Pfam" id="PF11601">
    <property type="entry name" value="Shal-type"/>
    <property type="match status" value="1"/>
</dbReference>
<feature type="domain" description="Shal-type voltage-gated potassium channels N-terminal" evidence="1">
    <location>
        <begin position="2"/>
        <end position="27"/>
    </location>
</feature>
<sequence length="85" mass="9484">MASVAAWLPFARAAAIGWVPVARQPMPQAPLALQHKGLITPEVTQAQLGLDDRSQSSQIIWYHHDFYSTNISLGWKVFFPNEVPI</sequence>
<organism evidence="2 3">
    <name type="scientific">Angiostrongylus cantonensis</name>
    <name type="common">Rat lungworm</name>
    <dbReference type="NCBI Taxonomy" id="6313"/>
    <lineage>
        <taxon>Eukaryota</taxon>
        <taxon>Metazoa</taxon>
        <taxon>Ecdysozoa</taxon>
        <taxon>Nematoda</taxon>
        <taxon>Chromadorea</taxon>
        <taxon>Rhabditida</taxon>
        <taxon>Rhabditina</taxon>
        <taxon>Rhabditomorpha</taxon>
        <taxon>Strongyloidea</taxon>
        <taxon>Metastrongylidae</taxon>
        <taxon>Angiostrongylus</taxon>
    </lineage>
</organism>
<dbReference type="AlphaFoldDB" id="A0A0K0D1G1"/>
<accession>A0A0K0D1G1</accession>
<evidence type="ECO:0000259" key="1">
    <source>
        <dbReference type="Pfam" id="PF11601"/>
    </source>
</evidence>
<dbReference type="InterPro" id="IPR021645">
    <property type="entry name" value="Shal-type_N"/>
</dbReference>
<dbReference type="WBParaSite" id="ACAC_0000390601-mRNA-1">
    <property type="protein sequence ID" value="ACAC_0000390601-mRNA-1"/>
    <property type="gene ID" value="ACAC_0000390601"/>
</dbReference>
<dbReference type="STRING" id="6313.A0A0K0D1G1"/>
<reference evidence="3" key="2">
    <citation type="submission" date="2017-02" db="UniProtKB">
        <authorList>
            <consortium name="WormBaseParasite"/>
        </authorList>
    </citation>
    <scope>IDENTIFICATION</scope>
</reference>
<evidence type="ECO:0000313" key="2">
    <source>
        <dbReference type="Proteomes" id="UP000035642"/>
    </source>
</evidence>